<dbReference type="PANTHER" id="PTHR38681:SF1">
    <property type="entry name" value="RETROVIRUS-RELATED POL POLYPROTEIN FROM TRANSPOSON 412-LIKE PROTEIN"/>
    <property type="match status" value="1"/>
</dbReference>
<organism evidence="1 2">
    <name type="scientific">Cryptotermes secundus</name>
    <dbReference type="NCBI Taxonomy" id="105785"/>
    <lineage>
        <taxon>Eukaryota</taxon>
        <taxon>Metazoa</taxon>
        <taxon>Ecdysozoa</taxon>
        <taxon>Arthropoda</taxon>
        <taxon>Hexapoda</taxon>
        <taxon>Insecta</taxon>
        <taxon>Pterygota</taxon>
        <taxon>Neoptera</taxon>
        <taxon>Polyneoptera</taxon>
        <taxon>Dictyoptera</taxon>
        <taxon>Blattodea</taxon>
        <taxon>Blattoidea</taxon>
        <taxon>Termitoidae</taxon>
        <taxon>Kalotermitidae</taxon>
        <taxon>Cryptotermitinae</taxon>
        <taxon>Cryptotermes</taxon>
    </lineage>
</organism>
<reference evidence="1 2" key="1">
    <citation type="submission" date="2017-12" db="EMBL/GenBank/DDBJ databases">
        <title>Hemimetabolous genomes reveal molecular basis of termite eusociality.</title>
        <authorList>
            <person name="Harrison M.C."/>
            <person name="Jongepier E."/>
            <person name="Robertson H.M."/>
            <person name="Arning N."/>
            <person name="Bitard-Feildel T."/>
            <person name="Chao H."/>
            <person name="Childers C.P."/>
            <person name="Dinh H."/>
            <person name="Doddapaneni H."/>
            <person name="Dugan S."/>
            <person name="Gowin J."/>
            <person name="Greiner C."/>
            <person name="Han Y."/>
            <person name="Hu H."/>
            <person name="Hughes D.S.T."/>
            <person name="Huylmans A.-K."/>
            <person name="Kemena C."/>
            <person name="Kremer L.P.M."/>
            <person name="Lee S.L."/>
            <person name="Lopez-Ezquerra A."/>
            <person name="Mallet L."/>
            <person name="Monroy-Kuhn J.M."/>
            <person name="Moser A."/>
            <person name="Murali S.C."/>
            <person name="Muzny D.M."/>
            <person name="Otani S."/>
            <person name="Piulachs M.-D."/>
            <person name="Poelchau M."/>
            <person name="Qu J."/>
            <person name="Schaub F."/>
            <person name="Wada-Katsumata A."/>
            <person name="Worley K.C."/>
            <person name="Xie Q."/>
            <person name="Ylla G."/>
            <person name="Poulsen M."/>
            <person name="Gibbs R.A."/>
            <person name="Schal C."/>
            <person name="Richards S."/>
            <person name="Belles X."/>
            <person name="Korb J."/>
            <person name="Bornberg-Bauer E."/>
        </authorList>
    </citation>
    <scope>NUCLEOTIDE SEQUENCE [LARGE SCALE GENOMIC DNA]</scope>
    <source>
        <tissue evidence="1">Whole body</tissue>
    </source>
</reference>
<sequence length="242" mass="26967">MLNKLFHRTTGFCQHLLARRCLHPGHYSQHRDTCPTDQPISLFSCLQTITTNQGHQFESHLFQFLARLCGIQLSQMATRHPMAKGLVECFHWTLLGICTAFKEDLQTSVAELVYGEPLKIPSELLTPTADPMNPVHLITKFHQHDMAHLRPFLAACHAFLAAFMHSDLDNCAHTFICQPQCAGFWSPPTVAYARSCHRERRHCHSSCVGGLSWCQLTGSSRPASSMGLTAGATPSTCQSVQP</sequence>
<gene>
    <name evidence="1" type="ORF">B7P43_G04936</name>
</gene>
<dbReference type="SUPFAM" id="SSF53098">
    <property type="entry name" value="Ribonuclease H-like"/>
    <property type="match status" value="1"/>
</dbReference>
<dbReference type="Proteomes" id="UP000235965">
    <property type="component" value="Unassembled WGS sequence"/>
</dbReference>
<dbReference type="InParanoid" id="A0A2J7Q0U4"/>
<dbReference type="GO" id="GO:0003676">
    <property type="term" value="F:nucleic acid binding"/>
    <property type="evidence" value="ECO:0007669"/>
    <property type="project" value="InterPro"/>
</dbReference>
<evidence type="ECO:0008006" key="3">
    <source>
        <dbReference type="Google" id="ProtNLM"/>
    </source>
</evidence>
<dbReference type="EMBL" id="NEVH01019962">
    <property type="protein sequence ID" value="PNF22197.1"/>
    <property type="molecule type" value="Genomic_DNA"/>
</dbReference>
<dbReference type="STRING" id="105785.A0A2J7Q0U4"/>
<evidence type="ECO:0000313" key="1">
    <source>
        <dbReference type="EMBL" id="PNF22197.1"/>
    </source>
</evidence>
<comment type="caution">
    <text evidence="1">The sequence shown here is derived from an EMBL/GenBank/DDBJ whole genome shotgun (WGS) entry which is preliminary data.</text>
</comment>
<dbReference type="InterPro" id="IPR036397">
    <property type="entry name" value="RNaseH_sf"/>
</dbReference>
<name>A0A2J7Q0U4_9NEOP</name>
<protein>
    <recommendedName>
        <fullName evidence="3">Integrase catalytic domain-containing protein</fullName>
    </recommendedName>
</protein>
<dbReference type="Gene3D" id="3.30.420.10">
    <property type="entry name" value="Ribonuclease H-like superfamily/Ribonuclease H"/>
    <property type="match status" value="1"/>
</dbReference>
<evidence type="ECO:0000313" key="2">
    <source>
        <dbReference type="Proteomes" id="UP000235965"/>
    </source>
</evidence>
<dbReference type="PANTHER" id="PTHR38681">
    <property type="entry name" value="RETROVIRUS-RELATED POL POLYPROTEIN FROM TRANSPOSON 412-LIKE PROTEIN-RELATED"/>
    <property type="match status" value="1"/>
</dbReference>
<proteinExistence type="predicted"/>
<dbReference type="InterPro" id="IPR012337">
    <property type="entry name" value="RNaseH-like_sf"/>
</dbReference>
<keyword evidence="2" id="KW-1185">Reference proteome</keyword>
<dbReference type="AlphaFoldDB" id="A0A2J7Q0U4"/>
<accession>A0A2J7Q0U4</accession>